<name>A0A9P6F2P0_9FUNG</name>
<keyword evidence="3 6" id="KW-1133">Transmembrane helix</keyword>
<proteinExistence type="predicted"/>
<organism evidence="7 8">
    <name type="scientific">Mortierella hygrophila</name>
    <dbReference type="NCBI Taxonomy" id="979708"/>
    <lineage>
        <taxon>Eukaryota</taxon>
        <taxon>Fungi</taxon>
        <taxon>Fungi incertae sedis</taxon>
        <taxon>Mucoromycota</taxon>
        <taxon>Mortierellomycotina</taxon>
        <taxon>Mortierellomycetes</taxon>
        <taxon>Mortierellales</taxon>
        <taxon>Mortierellaceae</taxon>
        <taxon>Mortierella</taxon>
    </lineage>
</organism>
<evidence type="ECO:0000256" key="6">
    <source>
        <dbReference type="SAM" id="Phobius"/>
    </source>
</evidence>
<evidence type="ECO:0000313" key="7">
    <source>
        <dbReference type="EMBL" id="KAF9540998.1"/>
    </source>
</evidence>
<accession>A0A9P6F2P0</accession>
<keyword evidence="8" id="KW-1185">Reference proteome</keyword>
<feature type="transmembrane region" description="Helical" evidence="6">
    <location>
        <begin position="251"/>
        <end position="272"/>
    </location>
</feature>
<keyword evidence="2 6" id="KW-0812">Transmembrane</keyword>
<evidence type="ECO:0000256" key="2">
    <source>
        <dbReference type="ARBA" id="ARBA00022692"/>
    </source>
</evidence>
<dbReference type="PANTHER" id="PTHR15549:SF26">
    <property type="entry name" value="AXIAL BUDDING PATTERN PROTEIN 2-RELATED"/>
    <property type="match status" value="1"/>
</dbReference>
<dbReference type="AlphaFoldDB" id="A0A9P6F2P0"/>
<comment type="subcellular location">
    <subcellularLocation>
        <location evidence="1">Membrane</location>
        <topology evidence="1">Single-pass membrane protein</topology>
    </subcellularLocation>
</comment>
<gene>
    <name evidence="7" type="ORF">EC957_003577</name>
</gene>
<dbReference type="PANTHER" id="PTHR15549">
    <property type="entry name" value="PAIRED IMMUNOGLOBULIN-LIKE TYPE 2 RECEPTOR"/>
    <property type="match status" value="1"/>
</dbReference>
<dbReference type="Proteomes" id="UP000723463">
    <property type="component" value="Unassembled WGS sequence"/>
</dbReference>
<dbReference type="GO" id="GO:0071944">
    <property type="term" value="C:cell periphery"/>
    <property type="evidence" value="ECO:0007669"/>
    <property type="project" value="UniProtKB-ARBA"/>
</dbReference>
<dbReference type="EMBL" id="JAAAXW010000181">
    <property type="protein sequence ID" value="KAF9540998.1"/>
    <property type="molecule type" value="Genomic_DNA"/>
</dbReference>
<dbReference type="GO" id="GO:0016020">
    <property type="term" value="C:membrane"/>
    <property type="evidence" value="ECO:0007669"/>
    <property type="project" value="UniProtKB-SubCell"/>
</dbReference>
<evidence type="ECO:0000256" key="5">
    <source>
        <dbReference type="SAM" id="MobiDB-lite"/>
    </source>
</evidence>
<feature type="compositionally biased region" description="Gly residues" evidence="5">
    <location>
        <begin position="375"/>
        <end position="387"/>
    </location>
</feature>
<dbReference type="InterPro" id="IPR051694">
    <property type="entry name" value="Immunoregulatory_rcpt-like"/>
</dbReference>
<sequence>MRLFTAESRVSRKQQTSFLSTSSQSSSHTTPSRPAHSIAWSLLCFVVVLNSFLAFLSPSTAGGRALAAVEAGFCGDCQTFANAIGVCGGTFTPADIEVPTEYVLQRDYATCTCTAVMQQVLWTCAKCEFLAGKGSKGVPPKKHLTACLEWGITLDAYNLPYKGVVAPGTTTDLGNGTPNPPSVPGTTTTKLPQPTTDSVKPNPATTSSSGGNDGGNKPSGTTSDSSNPSSSQDSLNGDKNTSGTSSGPNTAAIGISVGIIGVAFIAGVMAVVMMKRRRRRRTPLDLDSSPALANFSHLEDNWEAKPNRPTSPPLPPAPVASAAPVIGRGNGRGGYGDGSVVGGYDAQYDGQYDGQYDQYDAYGHGHHGGYDAYGHGQGGHGQGGYGGQEYDHYRGGQYNQGGYGEQDAYQMHDYGYDQHVVAASKRPPAHGAPMDHKRP</sequence>
<reference evidence="7" key="1">
    <citation type="journal article" date="2020" name="Fungal Divers.">
        <title>Resolving the Mortierellaceae phylogeny through synthesis of multi-gene phylogenetics and phylogenomics.</title>
        <authorList>
            <person name="Vandepol N."/>
            <person name="Liber J."/>
            <person name="Desiro A."/>
            <person name="Na H."/>
            <person name="Kennedy M."/>
            <person name="Barry K."/>
            <person name="Grigoriev I.V."/>
            <person name="Miller A.N."/>
            <person name="O'Donnell K."/>
            <person name="Stajich J.E."/>
            <person name="Bonito G."/>
        </authorList>
    </citation>
    <scope>NUCLEOTIDE SEQUENCE</scope>
    <source>
        <strain evidence="7">NRRL 2591</strain>
    </source>
</reference>
<evidence type="ECO:0008006" key="9">
    <source>
        <dbReference type="Google" id="ProtNLM"/>
    </source>
</evidence>
<evidence type="ECO:0000256" key="4">
    <source>
        <dbReference type="ARBA" id="ARBA00023136"/>
    </source>
</evidence>
<keyword evidence="4 6" id="KW-0472">Membrane</keyword>
<feature type="region of interest" description="Disordered" evidence="5">
    <location>
        <begin position="373"/>
        <end position="401"/>
    </location>
</feature>
<feature type="compositionally biased region" description="Polar residues" evidence="5">
    <location>
        <begin position="197"/>
        <end position="206"/>
    </location>
</feature>
<evidence type="ECO:0000256" key="3">
    <source>
        <dbReference type="ARBA" id="ARBA00022989"/>
    </source>
</evidence>
<evidence type="ECO:0000256" key="1">
    <source>
        <dbReference type="ARBA" id="ARBA00004167"/>
    </source>
</evidence>
<evidence type="ECO:0000313" key="8">
    <source>
        <dbReference type="Proteomes" id="UP000723463"/>
    </source>
</evidence>
<feature type="region of interest" description="Disordered" evidence="5">
    <location>
        <begin position="170"/>
        <end position="248"/>
    </location>
</feature>
<feature type="compositionally biased region" description="Low complexity" evidence="5">
    <location>
        <begin position="184"/>
        <end position="196"/>
    </location>
</feature>
<feature type="compositionally biased region" description="Low complexity" evidence="5">
    <location>
        <begin position="207"/>
        <end position="237"/>
    </location>
</feature>
<comment type="caution">
    <text evidence="7">The sequence shown here is derived from an EMBL/GenBank/DDBJ whole genome shotgun (WGS) entry which is preliminary data.</text>
</comment>
<feature type="compositionally biased region" description="Polar residues" evidence="5">
    <location>
        <begin position="238"/>
        <end position="248"/>
    </location>
</feature>
<protein>
    <recommendedName>
        <fullName evidence="9">Transmembrane protein</fullName>
    </recommendedName>
</protein>